<evidence type="ECO:0000256" key="2">
    <source>
        <dbReference type="ARBA" id="ARBA00022729"/>
    </source>
</evidence>
<keyword evidence="9" id="KW-1185">Reference proteome</keyword>
<dbReference type="InterPro" id="IPR014004">
    <property type="entry name" value="Transpt-assoc_nodulatn_dom_bac"/>
</dbReference>
<dbReference type="Gene3D" id="3.30.1340.30">
    <property type="match status" value="1"/>
</dbReference>
<protein>
    <recommendedName>
        <fullName evidence="5">Osmotically-inducible protein Y</fullName>
    </recommendedName>
</protein>
<dbReference type="GO" id="GO:0042597">
    <property type="term" value="C:periplasmic space"/>
    <property type="evidence" value="ECO:0007669"/>
    <property type="project" value="UniProtKB-SubCell"/>
</dbReference>
<dbReference type="Proteomes" id="UP000244248">
    <property type="component" value="Unassembled WGS sequence"/>
</dbReference>
<accession>A0A2T5MK34</accession>
<keyword evidence="3" id="KW-0677">Repeat</keyword>
<dbReference type="InterPro" id="IPR051686">
    <property type="entry name" value="Lipoprotein_DolP"/>
</dbReference>
<dbReference type="OrthoDB" id="7360581at2"/>
<dbReference type="PROSITE" id="PS50914">
    <property type="entry name" value="BON"/>
    <property type="match status" value="1"/>
</dbReference>
<proteinExistence type="predicted"/>
<organism evidence="8 9">
    <name type="scientific">Stenotrophobium rhamnosiphilum</name>
    <dbReference type="NCBI Taxonomy" id="2029166"/>
    <lineage>
        <taxon>Bacteria</taxon>
        <taxon>Pseudomonadati</taxon>
        <taxon>Pseudomonadota</taxon>
        <taxon>Gammaproteobacteria</taxon>
        <taxon>Nevskiales</taxon>
        <taxon>Nevskiaceae</taxon>
        <taxon>Stenotrophobium</taxon>
    </lineage>
</organism>
<dbReference type="EMBL" id="QANS01000001">
    <property type="protein sequence ID" value="PTU32941.1"/>
    <property type="molecule type" value="Genomic_DNA"/>
</dbReference>
<dbReference type="FunFam" id="3.30.1340.30:FF:000001">
    <property type="entry name" value="Molecular chaperone OsmY"/>
    <property type="match status" value="1"/>
</dbReference>
<reference evidence="8 9" key="1">
    <citation type="submission" date="2018-04" db="EMBL/GenBank/DDBJ databases">
        <title>Novel species isolated from glacier.</title>
        <authorList>
            <person name="Liu Q."/>
            <person name="Xin Y.-H."/>
        </authorList>
    </citation>
    <scope>NUCLEOTIDE SEQUENCE [LARGE SCALE GENOMIC DNA]</scope>
    <source>
        <strain evidence="8 9">GT1R17</strain>
    </source>
</reference>
<dbReference type="Pfam" id="PF04972">
    <property type="entry name" value="BON"/>
    <property type="match status" value="1"/>
</dbReference>
<evidence type="ECO:0000256" key="1">
    <source>
        <dbReference type="ARBA" id="ARBA00004418"/>
    </source>
</evidence>
<name>A0A2T5MK34_9GAMM</name>
<dbReference type="AlphaFoldDB" id="A0A2T5MK34"/>
<evidence type="ECO:0000256" key="4">
    <source>
        <dbReference type="ARBA" id="ARBA00022764"/>
    </source>
</evidence>
<dbReference type="RefSeq" id="WP_107938649.1">
    <property type="nucleotide sequence ID" value="NZ_QANS01000001.1"/>
</dbReference>
<sequence>MKTKAIILASILATSGLSMAAIAASNPDAPAKQRSEAGQYTSDTAITAKVKAAFLTEKNLKSLDLHVVTVNGTVQLSGFVVSSAQIDQAVDVALHVDGVKDVKNDLRLKTSA</sequence>
<evidence type="ECO:0000313" key="8">
    <source>
        <dbReference type="EMBL" id="PTU32941.1"/>
    </source>
</evidence>
<comment type="caution">
    <text evidence="8">The sequence shown here is derived from an EMBL/GenBank/DDBJ whole genome shotgun (WGS) entry which is preliminary data.</text>
</comment>
<keyword evidence="4" id="KW-0574">Periplasm</keyword>
<dbReference type="PANTHER" id="PTHR34606:SF16">
    <property type="entry name" value="BON DOMAIN-CONTAINING PROTEIN"/>
    <property type="match status" value="1"/>
</dbReference>
<evidence type="ECO:0000256" key="5">
    <source>
        <dbReference type="ARBA" id="ARBA00070588"/>
    </source>
</evidence>
<evidence type="ECO:0000259" key="7">
    <source>
        <dbReference type="PROSITE" id="PS50914"/>
    </source>
</evidence>
<keyword evidence="2 6" id="KW-0732">Signal</keyword>
<dbReference type="PANTHER" id="PTHR34606">
    <property type="entry name" value="BON DOMAIN-CONTAINING PROTEIN"/>
    <property type="match status" value="1"/>
</dbReference>
<evidence type="ECO:0000313" key="9">
    <source>
        <dbReference type="Proteomes" id="UP000244248"/>
    </source>
</evidence>
<feature type="domain" description="BON" evidence="7">
    <location>
        <begin position="42"/>
        <end position="110"/>
    </location>
</feature>
<feature type="chain" id="PRO_5015413711" description="Osmotically-inducible protein Y" evidence="6">
    <location>
        <begin position="21"/>
        <end position="112"/>
    </location>
</feature>
<gene>
    <name evidence="8" type="ORF">CJD38_02180</name>
</gene>
<evidence type="ECO:0000256" key="3">
    <source>
        <dbReference type="ARBA" id="ARBA00022737"/>
    </source>
</evidence>
<dbReference type="SMART" id="SM00749">
    <property type="entry name" value="BON"/>
    <property type="match status" value="1"/>
</dbReference>
<feature type="signal peptide" evidence="6">
    <location>
        <begin position="1"/>
        <end position="20"/>
    </location>
</feature>
<comment type="subcellular location">
    <subcellularLocation>
        <location evidence="1">Periplasm</location>
    </subcellularLocation>
</comment>
<dbReference type="InterPro" id="IPR007055">
    <property type="entry name" value="BON_dom"/>
</dbReference>
<evidence type="ECO:0000256" key="6">
    <source>
        <dbReference type="SAM" id="SignalP"/>
    </source>
</evidence>